<evidence type="ECO:0000256" key="1">
    <source>
        <dbReference type="SAM" id="MobiDB-lite"/>
    </source>
</evidence>
<dbReference type="Proteomes" id="UP000616724">
    <property type="component" value="Unassembled WGS sequence"/>
</dbReference>
<protein>
    <submittedName>
        <fullName evidence="2">Uncharacterized protein</fullName>
    </submittedName>
</protein>
<proteinExistence type="predicted"/>
<keyword evidence="3" id="KW-1185">Reference proteome</keyword>
<feature type="compositionally biased region" description="Basic and acidic residues" evidence="1">
    <location>
        <begin position="1"/>
        <end position="10"/>
    </location>
</feature>
<dbReference type="EMBL" id="BOOH01000065">
    <property type="protein sequence ID" value="GIH80876.1"/>
    <property type="molecule type" value="Genomic_DNA"/>
</dbReference>
<evidence type="ECO:0000313" key="3">
    <source>
        <dbReference type="Proteomes" id="UP000616724"/>
    </source>
</evidence>
<sequence>MSLVKTKRDAVPTGPGPITGAEPGLDDLLSREGAEHAFRSLEAELRGEAGEEYPSRWIDVAAYDPPAQRWILHGLDLLVRNAAAAGPGFDGLRASSLLVDLVRDRRFDPGTSDRRFVYEILTLSGWLEAALPAALPMPTAPALARLAEIYGPPRVPAPGPFAPETLTLAVLPVLTDRLAGRRAWWAAGPVEMEDPAWIEHTARSIQSFVRDDTGLFAGARVQGPLNEGFAFDESVIGASARPDDDGTRLEFLRREVHLIGRDPSHGSALDAAGYDHTRDDDRQALDDLLLTWLADDAGPAGLAGLVGEMLGRTPAHRSGYTGWIYIPDLLPGAEWGPREAWRPYLCRTMLHELLHRLAHPRYVEGADAAADPQILQEGVIDLLTAEFLELARSHPDLGALVPEDVPVGYGTSGRAAIEIRDLVGPDNVKAAFFLGRTEFIGLAQDG</sequence>
<dbReference type="RefSeq" id="WP_203895282.1">
    <property type="nucleotide sequence ID" value="NZ_BOOH01000065.1"/>
</dbReference>
<accession>A0A8J3RQ72</accession>
<feature type="region of interest" description="Disordered" evidence="1">
    <location>
        <begin position="1"/>
        <end position="24"/>
    </location>
</feature>
<organism evidence="2 3">
    <name type="scientific">Planobispora longispora</name>
    <dbReference type="NCBI Taxonomy" id="28887"/>
    <lineage>
        <taxon>Bacteria</taxon>
        <taxon>Bacillati</taxon>
        <taxon>Actinomycetota</taxon>
        <taxon>Actinomycetes</taxon>
        <taxon>Streptosporangiales</taxon>
        <taxon>Streptosporangiaceae</taxon>
        <taxon>Planobispora</taxon>
    </lineage>
</organism>
<reference evidence="2 3" key="1">
    <citation type="submission" date="2021-01" db="EMBL/GenBank/DDBJ databases">
        <title>Whole genome shotgun sequence of Planobispora longispora NBRC 13918.</title>
        <authorList>
            <person name="Komaki H."/>
            <person name="Tamura T."/>
        </authorList>
    </citation>
    <scope>NUCLEOTIDE SEQUENCE [LARGE SCALE GENOMIC DNA]</scope>
    <source>
        <strain evidence="2 3">NBRC 13918</strain>
    </source>
</reference>
<name>A0A8J3RQ72_9ACTN</name>
<dbReference type="AlphaFoldDB" id="A0A8J3RQ72"/>
<comment type="caution">
    <text evidence="2">The sequence shown here is derived from an EMBL/GenBank/DDBJ whole genome shotgun (WGS) entry which is preliminary data.</text>
</comment>
<evidence type="ECO:0000313" key="2">
    <source>
        <dbReference type="EMBL" id="GIH80876.1"/>
    </source>
</evidence>
<gene>
    <name evidence="2" type="ORF">Plo01_73050</name>
</gene>